<sequence>MKYLLFKSVIQLYLFLNSCQVFKKSKYYLLLKGIENPDNNLELRRHAKQYLKRQALFDVIEFIYELYKYKRPSSLSHHAITVIIFSILYKYGNNNTTFPAVLLGMNQATAVFGFNLFIYLKKKNYSTNIRKYQNILMILQQLIIRIPFIVYSVIYVISRLIGNNNLTQKETNIYGIELIVGVLQYFNEMEWLIYV</sequence>
<reference evidence="2" key="1">
    <citation type="submission" date="2018-05" db="EMBL/GenBank/DDBJ databases">
        <authorList>
            <person name="Lanie J.A."/>
            <person name="Ng W.-L."/>
            <person name="Kazmierczak K.M."/>
            <person name="Andrzejewski T.M."/>
            <person name="Davidsen T.M."/>
            <person name="Wayne K.J."/>
            <person name="Tettelin H."/>
            <person name="Glass J.I."/>
            <person name="Rusch D."/>
            <person name="Podicherti R."/>
            <person name="Tsui H.-C.T."/>
            <person name="Winkler M.E."/>
        </authorList>
    </citation>
    <scope>NUCLEOTIDE SEQUENCE</scope>
</reference>
<name>A0A382IL64_9ZZZZ</name>
<dbReference type="EMBL" id="UINC01067901">
    <property type="protein sequence ID" value="SVC00029.1"/>
    <property type="molecule type" value="Genomic_DNA"/>
</dbReference>
<keyword evidence="1" id="KW-0472">Membrane</keyword>
<evidence type="ECO:0000256" key="1">
    <source>
        <dbReference type="SAM" id="Phobius"/>
    </source>
</evidence>
<feature type="transmembrane region" description="Helical" evidence="1">
    <location>
        <begin position="142"/>
        <end position="161"/>
    </location>
</feature>
<gene>
    <name evidence="2" type="ORF">METZ01_LOCUS252883</name>
</gene>
<evidence type="ECO:0008006" key="3">
    <source>
        <dbReference type="Google" id="ProtNLM"/>
    </source>
</evidence>
<organism evidence="2">
    <name type="scientific">marine metagenome</name>
    <dbReference type="NCBI Taxonomy" id="408172"/>
    <lineage>
        <taxon>unclassified sequences</taxon>
        <taxon>metagenomes</taxon>
        <taxon>ecological metagenomes</taxon>
    </lineage>
</organism>
<proteinExistence type="predicted"/>
<evidence type="ECO:0000313" key="2">
    <source>
        <dbReference type="EMBL" id="SVC00029.1"/>
    </source>
</evidence>
<keyword evidence="1" id="KW-0812">Transmembrane</keyword>
<feature type="transmembrane region" description="Helical" evidence="1">
    <location>
        <begin position="98"/>
        <end position="121"/>
    </location>
</feature>
<dbReference type="AlphaFoldDB" id="A0A382IL64"/>
<protein>
    <recommendedName>
        <fullName evidence="3">TLC domain-containing protein</fullName>
    </recommendedName>
</protein>
<keyword evidence="1" id="KW-1133">Transmembrane helix</keyword>
<accession>A0A382IL64</accession>